<dbReference type="SUPFAM" id="SSF56327">
    <property type="entry name" value="LDH C-terminal domain-like"/>
    <property type="match status" value="1"/>
</dbReference>
<proteinExistence type="inferred from homology"/>
<feature type="domain" description="Lactate/malate dehydrogenase C-terminal" evidence="7">
    <location>
        <begin position="149"/>
        <end position="314"/>
    </location>
</feature>
<dbReference type="GO" id="GO:0006089">
    <property type="term" value="P:lactate metabolic process"/>
    <property type="evidence" value="ECO:0007669"/>
    <property type="project" value="TreeGrafter"/>
</dbReference>
<keyword evidence="4" id="KW-0520">NAD</keyword>
<dbReference type="GO" id="GO:0004459">
    <property type="term" value="F:L-lactate dehydrogenase (NAD+) activity"/>
    <property type="evidence" value="ECO:0007669"/>
    <property type="project" value="InterPro"/>
</dbReference>
<dbReference type="InterPro" id="IPR018177">
    <property type="entry name" value="L-lactate_DH_AS"/>
</dbReference>
<protein>
    <submittedName>
        <fullName evidence="8">L-lactate dehydrogenase</fullName>
    </submittedName>
</protein>
<accession>A0A930FQZ7</accession>
<dbReference type="EMBL" id="JABZMK010000008">
    <property type="protein sequence ID" value="MBF1129018.1"/>
    <property type="molecule type" value="Genomic_DNA"/>
</dbReference>
<dbReference type="SUPFAM" id="SSF51735">
    <property type="entry name" value="NAD(P)-binding Rossmann-fold domains"/>
    <property type="match status" value="1"/>
</dbReference>
<evidence type="ECO:0000256" key="3">
    <source>
        <dbReference type="PIRSR" id="PIRSR000102-1"/>
    </source>
</evidence>
<feature type="binding site" evidence="4">
    <location>
        <begin position="122"/>
        <end position="124"/>
    </location>
    <ligand>
        <name>NAD(+)</name>
        <dbReference type="ChEBI" id="CHEBI:57540"/>
    </ligand>
</feature>
<feature type="domain" description="Lactate/malate dehydrogenase N-terminal" evidence="6">
    <location>
        <begin position="8"/>
        <end position="146"/>
    </location>
</feature>
<gene>
    <name evidence="8" type="ORF">HXL70_03120</name>
</gene>
<evidence type="ECO:0000259" key="6">
    <source>
        <dbReference type="Pfam" id="PF00056"/>
    </source>
</evidence>
<dbReference type="PIRSF" id="PIRSF000102">
    <property type="entry name" value="Lac_mal_DH"/>
    <property type="match status" value="1"/>
</dbReference>
<evidence type="ECO:0000313" key="8">
    <source>
        <dbReference type="EMBL" id="MBF1129018.1"/>
    </source>
</evidence>
<evidence type="ECO:0000256" key="4">
    <source>
        <dbReference type="PIRSR" id="PIRSR000102-3"/>
    </source>
</evidence>
<evidence type="ECO:0000256" key="1">
    <source>
        <dbReference type="ARBA" id="ARBA00006054"/>
    </source>
</evidence>
<dbReference type="Pfam" id="PF02866">
    <property type="entry name" value="Ldh_1_C"/>
    <property type="match status" value="1"/>
</dbReference>
<evidence type="ECO:0000313" key="9">
    <source>
        <dbReference type="Proteomes" id="UP000757890"/>
    </source>
</evidence>
<keyword evidence="2 5" id="KW-0560">Oxidoreductase</keyword>
<dbReference type="Proteomes" id="UP000757890">
    <property type="component" value="Unassembled WGS sequence"/>
</dbReference>
<feature type="active site" description="Proton acceptor" evidence="3">
    <location>
        <position position="179"/>
    </location>
</feature>
<dbReference type="InterPro" id="IPR015955">
    <property type="entry name" value="Lactate_DH/Glyco_Ohase_4_C"/>
</dbReference>
<dbReference type="Gene3D" id="3.90.110.10">
    <property type="entry name" value="Lactate dehydrogenase/glycoside hydrolase, family 4, C-terminal"/>
    <property type="match status" value="1"/>
</dbReference>
<evidence type="ECO:0000256" key="2">
    <source>
        <dbReference type="ARBA" id="ARBA00023002"/>
    </source>
</evidence>
<organism evidence="8 9">
    <name type="scientific">Dialister invisus</name>
    <dbReference type="NCBI Taxonomy" id="218538"/>
    <lineage>
        <taxon>Bacteria</taxon>
        <taxon>Bacillati</taxon>
        <taxon>Bacillota</taxon>
        <taxon>Negativicutes</taxon>
        <taxon>Veillonellales</taxon>
        <taxon>Veillonellaceae</taxon>
        <taxon>Dialister</taxon>
    </lineage>
</organism>
<dbReference type="InterPro" id="IPR022383">
    <property type="entry name" value="Lactate/malate_DH_C"/>
</dbReference>
<dbReference type="InterPro" id="IPR001236">
    <property type="entry name" value="Lactate/malate_DH_N"/>
</dbReference>
<reference evidence="8" key="1">
    <citation type="submission" date="2020-04" db="EMBL/GenBank/DDBJ databases">
        <title>Deep metagenomics examines the oral microbiome during advanced dental caries in children, revealing novel taxa and co-occurrences with host molecules.</title>
        <authorList>
            <person name="Baker J.L."/>
            <person name="Morton J.T."/>
            <person name="Dinis M."/>
            <person name="Alvarez R."/>
            <person name="Tran N.C."/>
            <person name="Knight R."/>
            <person name="Edlund A."/>
        </authorList>
    </citation>
    <scope>NUCLEOTIDE SEQUENCE</scope>
    <source>
        <strain evidence="8">JCVI_32_bin.14</strain>
    </source>
</reference>
<comment type="similarity">
    <text evidence="1">Belongs to the LDH/MDH superfamily. LDH family.</text>
</comment>
<sequence>MAIKKRMVGIVGVGHVGAHVAFNLGMMGIADEVLLCDLKESKVTSEVQDLNDAVMYMPNHVIYKASDYAGLKDCDVIVNAIGDITLCASGSRDGELENSVKQVADYVPKVMAAGFHGLFVSITNPCDVVANLIARKSGLPKGHVMGTGTLLDSSRLIHAISEQTGLDSRGFTAFMLGEHGNSQIVPWSQMTFYGKPLSEMESDPKFRFDKEEIQERTIKGGWVTYSGKQCTEYGIASAGATLVRTILHDEKRILPCSAPLDGEYGEFGIFCGVPAVIGANGVEKVIEYNLTEEEMTRFKACCATIRANIAKGDAILGE</sequence>
<dbReference type="InterPro" id="IPR036291">
    <property type="entry name" value="NAD(P)-bd_dom_sf"/>
</dbReference>
<feature type="binding site" evidence="4">
    <location>
        <begin position="12"/>
        <end position="17"/>
    </location>
    <ligand>
        <name>NAD(+)</name>
        <dbReference type="ChEBI" id="CHEBI:57540"/>
    </ligand>
</feature>
<feature type="binding site" evidence="4">
    <location>
        <position position="37"/>
    </location>
    <ligand>
        <name>NAD(+)</name>
        <dbReference type="ChEBI" id="CHEBI:57540"/>
    </ligand>
</feature>
<dbReference type="PANTHER" id="PTHR43128">
    <property type="entry name" value="L-2-HYDROXYCARBOXYLATE DEHYDROGENASE (NAD(P)(+))"/>
    <property type="match status" value="1"/>
</dbReference>
<evidence type="ECO:0000256" key="5">
    <source>
        <dbReference type="RuleBase" id="RU003369"/>
    </source>
</evidence>
<dbReference type="PRINTS" id="PR00086">
    <property type="entry name" value="LLDHDRGNASE"/>
</dbReference>
<dbReference type="InterPro" id="IPR001557">
    <property type="entry name" value="L-lactate/malate_DH"/>
</dbReference>
<comment type="caution">
    <text evidence="8">The sequence shown here is derived from an EMBL/GenBank/DDBJ whole genome shotgun (WGS) entry which is preliminary data.</text>
</comment>
<dbReference type="PROSITE" id="PS00064">
    <property type="entry name" value="L_LDH"/>
    <property type="match status" value="1"/>
</dbReference>
<evidence type="ECO:0000259" key="7">
    <source>
        <dbReference type="Pfam" id="PF02866"/>
    </source>
</evidence>
<name>A0A930FQZ7_9FIRM</name>
<dbReference type="AlphaFoldDB" id="A0A930FQZ7"/>
<dbReference type="Pfam" id="PF00056">
    <property type="entry name" value="Ldh_1_N"/>
    <property type="match status" value="1"/>
</dbReference>
<dbReference type="PANTHER" id="PTHR43128:SF31">
    <property type="entry name" value="L-LACTATE DEHYDROGENASE"/>
    <property type="match status" value="1"/>
</dbReference>
<dbReference type="CDD" id="cd05291">
    <property type="entry name" value="HicDH_like"/>
    <property type="match status" value="1"/>
</dbReference>
<dbReference type="Gene3D" id="3.40.50.720">
    <property type="entry name" value="NAD(P)-binding Rossmann-like Domain"/>
    <property type="match status" value="1"/>
</dbReference>